<organism evidence="2">
    <name type="scientific">marine sediment metagenome</name>
    <dbReference type="NCBI Taxonomy" id="412755"/>
    <lineage>
        <taxon>unclassified sequences</taxon>
        <taxon>metagenomes</taxon>
        <taxon>ecological metagenomes</taxon>
    </lineage>
</organism>
<feature type="domain" description="PD-(D/E)XK endonuclease-like" evidence="1">
    <location>
        <begin position="14"/>
        <end position="242"/>
    </location>
</feature>
<proteinExistence type="predicted"/>
<dbReference type="Pfam" id="PF12705">
    <property type="entry name" value="PDDEXK_1"/>
    <property type="match status" value="1"/>
</dbReference>
<accession>A0A0F9HID9</accession>
<evidence type="ECO:0000259" key="1">
    <source>
        <dbReference type="Pfam" id="PF12705"/>
    </source>
</evidence>
<dbReference type="AlphaFoldDB" id="A0A0F9HID9"/>
<comment type="caution">
    <text evidence="2">The sequence shown here is derived from an EMBL/GenBank/DDBJ whole genome shotgun (WGS) entry which is preliminary data.</text>
</comment>
<protein>
    <recommendedName>
        <fullName evidence="1">PD-(D/E)XK endonuclease-like domain-containing protein</fullName>
    </recommendedName>
</protein>
<dbReference type="EMBL" id="LAZR01022569">
    <property type="protein sequence ID" value="KKL81415.1"/>
    <property type="molecule type" value="Genomic_DNA"/>
</dbReference>
<name>A0A0F9HID9_9ZZZZ</name>
<dbReference type="InterPro" id="IPR038726">
    <property type="entry name" value="PDDEXK_AddAB-type"/>
</dbReference>
<gene>
    <name evidence="2" type="ORF">LCGC14_1995010</name>
</gene>
<reference evidence="2" key="1">
    <citation type="journal article" date="2015" name="Nature">
        <title>Complex archaea that bridge the gap between prokaryotes and eukaryotes.</title>
        <authorList>
            <person name="Spang A."/>
            <person name="Saw J.H."/>
            <person name="Jorgensen S.L."/>
            <person name="Zaremba-Niedzwiedzka K."/>
            <person name="Martijn J."/>
            <person name="Lind A.E."/>
            <person name="van Eijk R."/>
            <person name="Schleper C."/>
            <person name="Guy L."/>
            <person name="Ettema T.J."/>
        </authorList>
    </citation>
    <scope>NUCLEOTIDE SEQUENCE</scope>
</reference>
<evidence type="ECO:0000313" key="2">
    <source>
        <dbReference type="EMBL" id="KKL81415.1"/>
    </source>
</evidence>
<sequence length="282" mass="33378">MLGWETQGRNIHLIFGEAWHRAIEVLMRKGYTGGAIKEGMERFEEYYRRFYDEYEDENNRPKAPENALEGLIAYATHYSDDDFEVLYTEVHGTIPLDDKRMIVGRLDSICRDKRGVFSLEHKTGSRKSSMWGEQWTLKTQIGTYNHALMCIFDPKEVYGVIVNGVFFYKTKTEFLRAPIRKLKNAMQIWLDTTLYYYKQIEVDTLLMESEQNLDHETMSSFPMNPESCTKWNRMCKYADFCNTWNNPLQRCNEMPLDFEEIWWNPADSEKKHTKMEGGKIVK</sequence>